<evidence type="ECO:0000313" key="2">
    <source>
        <dbReference type="Proteomes" id="UP001283361"/>
    </source>
</evidence>
<sequence>MKALRTRSVPALYPPCIRQAENPSLAETAESMWRSRWHLYMQNILTTNSTF</sequence>
<name>A0AAE1DQY7_9GAST</name>
<dbReference type="AlphaFoldDB" id="A0AAE1DQY7"/>
<dbReference type="Proteomes" id="UP001283361">
    <property type="component" value="Unassembled WGS sequence"/>
</dbReference>
<gene>
    <name evidence="1" type="ORF">RRG08_045238</name>
</gene>
<keyword evidence="2" id="KW-1185">Reference proteome</keyword>
<proteinExistence type="predicted"/>
<protein>
    <submittedName>
        <fullName evidence="1">Uncharacterized protein</fullName>
    </submittedName>
</protein>
<evidence type="ECO:0000313" key="1">
    <source>
        <dbReference type="EMBL" id="KAK3779492.1"/>
    </source>
</evidence>
<dbReference type="EMBL" id="JAWDGP010002824">
    <property type="protein sequence ID" value="KAK3779492.1"/>
    <property type="molecule type" value="Genomic_DNA"/>
</dbReference>
<organism evidence="1 2">
    <name type="scientific">Elysia crispata</name>
    <name type="common">lettuce slug</name>
    <dbReference type="NCBI Taxonomy" id="231223"/>
    <lineage>
        <taxon>Eukaryota</taxon>
        <taxon>Metazoa</taxon>
        <taxon>Spiralia</taxon>
        <taxon>Lophotrochozoa</taxon>
        <taxon>Mollusca</taxon>
        <taxon>Gastropoda</taxon>
        <taxon>Heterobranchia</taxon>
        <taxon>Euthyneura</taxon>
        <taxon>Panpulmonata</taxon>
        <taxon>Sacoglossa</taxon>
        <taxon>Placobranchoidea</taxon>
        <taxon>Plakobranchidae</taxon>
        <taxon>Elysia</taxon>
    </lineage>
</organism>
<comment type="caution">
    <text evidence="1">The sequence shown here is derived from an EMBL/GenBank/DDBJ whole genome shotgun (WGS) entry which is preliminary data.</text>
</comment>
<accession>A0AAE1DQY7</accession>
<reference evidence="1" key="1">
    <citation type="journal article" date="2023" name="G3 (Bethesda)">
        <title>A reference genome for the long-term kleptoplast-retaining sea slug Elysia crispata morphotype clarki.</title>
        <authorList>
            <person name="Eastman K.E."/>
            <person name="Pendleton A.L."/>
            <person name="Shaikh M.A."/>
            <person name="Suttiyut T."/>
            <person name="Ogas R."/>
            <person name="Tomko P."/>
            <person name="Gavelis G."/>
            <person name="Widhalm J.R."/>
            <person name="Wisecaver J.H."/>
        </authorList>
    </citation>
    <scope>NUCLEOTIDE SEQUENCE</scope>
    <source>
        <strain evidence="1">ECLA1</strain>
    </source>
</reference>